<sequence>MNSKNGLFLRNRVKEYVSHTDTNAIQQLKSILFSHLQKAGKRPVAIVCIGTDRSTGDSLGPLVGTKLSGLDLKKLHVYGTLSDPVHAVNLKEKLAEIEQAHKHPFIVAVDACLGRVKSVGSFQIGDGPLKPGAGVQKELPEVGDIHINGIVNVSGFMEYFVLQNTRLHLVMSMANTLSESLSHIDQMDWTREKSRSLFTPIQNITGRI</sequence>
<dbReference type="Proteomes" id="UP000028091">
    <property type="component" value="Unassembled WGS sequence"/>
</dbReference>
<evidence type="ECO:0008006" key="3">
    <source>
        <dbReference type="Google" id="ProtNLM"/>
    </source>
</evidence>
<accession>A0A081L889</accession>
<dbReference type="eggNOG" id="ENOG50313RY">
    <property type="taxonomic scope" value="Bacteria"/>
</dbReference>
<dbReference type="InterPro" id="IPR023430">
    <property type="entry name" value="Pept_HybD-like_dom_sf"/>
</dbReference>
<gene>
    <name evidence="1" type="ORF">BA70_08700</name>
</gene>
<dbReference type="AlphaFoldDB" id="A0A081L889"/>
<evidence type="ECO:0000313" key="1">
    <source>
        <dbReference type="EMBL" id="KEP25465.1"/>
    </source>
</evidence>
<keyword evidence="2" id="KW-1185">Reference proteome</keyword>
<dbReference type="InterPro" id="IPR009665">
    <property type="entry name" value="YyaC"/>
</dbReference>
<evidence type="ECO:0000313" key="2">
    <source>
        <dbReference type="Proteomes" id="UP000028091"/>
    </source>
</evidence>
<protein>
    <recommendedName>
        <fullName evidence="3">Sporulation protein</fullName>
    </recommendedName>
</protein>
<dbReference type="SUPFAM" id="SSF53163">
    <property type="entry name" value="HybD-like"/>
    <property type="match status" value="1"/>
</dbReference>
<dbReference type="Pfam" id="PF06866">
    <property type="entry name" value="DUF1256"/>
    <property type="match status" value="1"/>
</dbReference>
<organism evidence="1 2">
    <name type="scientific">Bacillus zhangzhouensis</name>
    <dbReference type="NCBI Taxonomy" id="1178540"/>
    <lineage>
        <taxon>Bacteria</taxon>
        <taxon>Bacillati</taxon>
        <taxon>Bacillota</taxon>
        <taxon>Bacilli</taxon>
        <taxon>Bacillales</taxon>
        <taxon>Bacillaceae</taxon>
        <taxon>Bacillus</taxon>
    </lineage>
</organism>
<dbReference type="NCBIfam" id="TIGR02841">
    <property type="entry name" value="spore_YyaC"/>
    <property type="match status" value="1"/>
</dbReference>
<dbReference type="RefSeq" id="WP_034323860.1">
    <property type="nucleotide sequence ID" value="NZ_JBCMYH010000006.1"/>
</dbReference>
<dbReference type="OrthoDB" id="9815953at2"/>
<reference evidence="1 2" key="1">
    <citation type="submission" date="2012-09" db="EMBL/GenBank/DDBJ databases">
        <title>Genome Sequence of Bacillus sp. DW5-4.</title>
        <authorList>
            <person name="Lai Q."/>
            <person name="Liu Y."/>
            <person name="Shao Z."/>
        </authorList>
    </citation>
    <scope>NUCLEOTIDE SEQUENCE [LARGE SCALE GENOMIC DNA]</scope>
    <source>
        <strain evidence="1 2">DW5-4</strain>
    </source>
</reference>
<name>A0A081L889_9BACI</name>
<dbReference type="EMBL" id="JOTP01000022">
    <property type="protein sequence ID" value="KEP25465.1"/>
    <property type="molecule type" value="Genomic_DNA"/>
</dbReference>
<comment type="caution">
    <text evidence="1">The sequence shown here is derived from an EMBL/GenBank/DDBJ whole genome shotgun (WGS) entry which is preliminary data.</text>
</comment>
<proteinExistence type="predicted"/>